<dbReference type="EMBL" id="DVMW01000016">
    <property type="protein sequence ID" value="HIU35317.1"/>
    <property type="molecule type" value="Genomic_DNA"/>
</dbReference>
<feature type="signal peptide" evidence="1">
    <location>
        <begin position="1"/>
        <end position="23"/>
    </location>
</feature>
<dbReference type="AlphaFoldDB" id="A0A9D1IFW4"/>
<reference evidence="2" key="1">
    <citation type="submission" date="2020-10" db="EMBL/GenBank/DDBJ databases">
        <authorList>
            <person name="Gilroy R."/>
        </authorList>
    </citation>
    <scope>NUCLEOTIDE SEQUENCE</scope>
    <source>
        <strain evidence="2">ChiGjej1B1-19959</strain>
    </source>
</reference>
<dbReference type="Proteomes" id="UP000824071">
    <property type="component" value="Unassembled WGS sequence"/>
</dbReference>
<protein>
    <submittedName>
        <fullName evidence="2">Uncharacterized protein</fullName>
    </submittedName>
</protein>
<evidence type="ECO:0000313" key="3">
    <source>
        <dbReference type="Proteomes" id="UP000824071"/>
    </source>
</evidence>
<name>A0A9D1IFW4_9FIRM</name>
<feature type="chain" id="PRO_5039151675" evidence="1">
    <location>
        <begin position="24"/>
        <end position="176"/>
    </location>
</feature>
<comment type="caution">
    <text evidence="2">The sequence shown here is derived from an EMBL/GenBank/DDBJ whole genome shotgun (WGS) entry which is preliminary data.</text>
</comment>
<gene>
    <name evidence="2" type="ORF">IAC53_01745</name>
</gene>
<evidence type="ECO:0000256" key="1">
    <source>
        <dbReference type="SAM" id="SignalP"/>
    </source>
</evidence>
<keyword evidence="1" id="KW-0732">Signal</keyword>
<evidence type="ECO:0000313" key="2">
    <source>
        <dbReference type="EMBL" id="HIU35317.1"/>
    </source>
</evidence>
<sequence>MKKILAAALALVMLFAVMVPAAADIVYDKGAVAGNPAEVQIKTSDKKVDDDGNEYDARSYTVSIPADQVIPWNGATETDPFVVDYDVQTQLAYGESITVDVAGEKGYMAYEPEAGVELKLPYYLTGEGLSYTTAAPTVDVDGLALEIKVTDDDWNAAVIGEYADNLVFTVTFNPAA</sequence>
<organism evidence="2 3">
    <name type="scientific">Candidatus Fimenecus excrementigallinarum</name>
    <dbReference type="NCBI Taxonomy" id="2840816"/>
    <lineage>
        <taxon>Bacteria</taxon>
        <taxon>Bacillati</taxon>
        <taxon>Bacillota</taxon>
        <taxon>Clostridia</taxon>
        <taxon>Candidatus Fimenecus</taxon>
    </lineage>
</organism>
<reference evidence="2" key="2">
    <citation type="journal article" date="2021" name="PeerJ">
        <title>Extensive microbial diversity within the chicken gut microbiome revealed by metagenomics and culture.</title>
        <authorList>
            <person name="Gilroy R."/>
            <person name="Ravi A."/>
            <person name="Getino M."/>
            <person name="Pursley I."/>
            <person name="Horton D.L."/>
            <person name="Alikhan N.F."/>
            <person name="Baker D."/>
            <person name="Gharbi K."/>
            <person name="Hall N."/>
            <person name="Watson M."/>
            <person name="Adriaenssens E.M."/>
            <person name="Foster-Nyarko E."/>
            <person name="Jarju S."/>
            <person name="Secka A."/>
            <person name="Antonio M."/>
            <person name="Oren A."/>
            <person name="Chaudhuri R.R."/>
            <person name="La Ragione R."/>
            <person name="Hildebrand F."/>
            <person name="Pallen M.J."/>
        </authorList>
    </citation>
    <scope>NUCLEOTIDE SEQUENCE</scope>
    <source>
        <strain evidence="2">ChiGjej1B1-19959</strain>
    </source>
</reference>
<accession>A0A9D1IFW4</accession>
<proteinExistence type="predicted"/>